<gene>
    <name evidence="3" type="ORF">A2801_03925</name>
</gene>
<dbReference type="AlphaFoldDB" id="A0A1F7YRX7"/>
<evidence type="ECO:0000313" key="4">
    <source>
        <dbReference type="Proteomes" id="UP000177263"/>
    </source>
</evidence>
<sequence>MIDYEHNLGINNVEPEKIQGDVPVVTIQLKGEPYQRVVQGERGNEEIDCNITASSLVKDTDYRNQVQTRVAEVEHLLSPLFSEAGFYTIDSKIKHGQELTFSESFSLVTFVCSALNRPLNEAVSGRIQAIGPEETQILQATALLSAMSAKEAYVGLTPEEIAGMVAATIHLDTFVRVTSSEPIVAFGGMGGDKGYPLNGENSKLFSLSTLAAVALSVDSPTHKHHSYPNTSKVAGQSAIEAYGARSDFHSQQSLQEVLAKSNLVMTSCHDTRSLHTLSHRLRGETINHVIGPLSFTLSPETPVHAMIGVNEKIHPERITEALAILNESGFQRYETGVAYCGTDLTEMSPEQAEDTDENDIKLKEHTRLDEVAPPPYVTLAAFYRSGESQGTYILRPGDFYSEEELAAMNIESLEIPNQVEDILAANTDALTGRDYTKTHYLAMTVGLGLFVRHALELPDALNTETRTVNPNYLRAYTQRALGILTSGEAAQRLQQYVEITNQHAGSHNK</sequence>
<dbReference type="GO" id="GO:0016757">
    <property type="term" value="F:glycosyltransferase activity"/>
    <property type="evidence" value="ECO:0007669"/>
    <property type="project" value="UniProtKB-KW"/>
</dbReference>
<comment type="caution">
    <text evidence="3">The sequence shown here is derived from an EMBL/GenBank/DDBJ whole genome shotgun (WGS) entry which is preliminary data.</text>
</comment>
<dbReference type="EMBL" id="MGGM01000012">
    <property type="protein sequence ID" value="OGM29448.1"/>
    <property type="molecule type" value="Genomic_DNA"/>
</dbReference>
<dbReference type="Gene3D" id="3.40.1030.10">
    <property type="entry name" value="Nucleoside phosphorylase/phosphoribosyltransferase catalytic domain"/>
    <property type="match status" value="1"/>
</dbReference>
<accession>A0A1F7YRX7</accession>
<reference evidence="3 4" key="1">
    <citation type="journal article" date="2016" name="Nat. Commun.">
        <title>Thousands of microbial genomes shed light on interconnected biogeochemical processes in an aquifer system.</title>
        <authorList>
            <person name="Anantharaman K."/>
            <person name="Brown C.T."/>
            <person name="Hug L.A."/>
            <person name="Sharon I."/>
            <person name="Castelle C.J."/>
            <person name="Probst A.J."/>
            <person name="Thomas B.C."/>
            <person name="Singh A."/>
            <person name="Wilkins M.J."/>
            <person name="Karaoz U."/>
            <person name="Brodie E.L."/>
            <person name="Williams K.H."/>
            <person name="Hubbard S.S."/>
            <person name="Banfield J.F."/>
        </authorList>
    </citation>
    <scope>NUCLEOTIDE SEQUENCE [LARGE SCALE GENOMIC DNA]</scope>
</reference>
<evidence type="ECO:0000256" key="1">
    <source>
        <dbReference type="ARBA" id="ARBA00022676"/>
    </source>
</evidence>
<name>A0A1F7YRX7_9BACT</name>
<dbReference type="InterPro" id="IPR035902">
    <property type="entry name" value="Nuc_phospho_transferase"/>
</dbReference>
<dbReference type="STRING" id="1802500.A2801_03925"/>
<dbReference type="Proteomes" id="UP000177263">
    <property type="component" value="Unassembled WGS sequence"/>
</dbReference>
<proteinExistence type="predicted"/>
<evidence type="ECO:0000256" key="2">
    <source>
        <dbReference type="ARBA" id="ARBA00022679"/>
    </source>
</evidence>
<evidence type="ECO:0000313" key="3">
    <source>
        <dbReference type="EMBL" id="OGM29448.1"/>
    </source>
</evidence>
<protein>
    <recommendedName>
        <fullName evidence="5">Glycosyl transferase family 3 domain-containing protein</fullName>
    </recommendedName>
</protein>
<keyword evidence="1" id="KW-0328">Glycosyltransferase</keyword>
<keyword evidence="2" id="KW-0808">Transferase</keyword>
<organism evidence="3 4">
    <name type="scientific">Candidatus Woesebacteria bacterium RIFCSPHIGHO2_01_FULL_41_10</name>
    <dbReference type="NCBI Taxonomy" id="1802500"/>
    <lineage>
        <taxon>Bacteria</taxon>
        <taxon>Candidatus Woeseibacteriota</taxon>
    </lineage>
</organism>
<evidence type="ECO:0008006" key="5">
    <source>
        <dbReference type="Google" id="ProtNLM"/>
    </source>
</evidence>
<dbReference type="SUPFAM" id="SSF52418">
    <property type="entry name" value="Nucleoside phosphorylase/phosphoribosyltransferase catalytic domain"/>
    <property type="match status" value="1"/>
</dbReference>